<evidence type="ECO:0000256" key="2">
    <source>
        <dbReference type="ARBA" id="ARBA00023015"/>
    </source>
</evidence>
<dbReference type="PANTHER" id="PTHR34294:SF1">
    <property type="entry name" value="TRANSCRIPTIONAL REGULATOR LSRR"/>
    <property type="match status" value="1"/>
</dbReference>
<dbReference type="Proteomes" id="UP000585721">
    <property type="component" value="Unassembled WGS sequence"/>
</dbReference>
<protein>
    <submittedName>
        <fullName evidence="6">DNA-binding transcriptional regulator LsrR (DeoR family)</fullName>
    </submittedName>
</protein>
<gene>
    <name evidence="6" type="ORF">HNR75_002456</name>
</gene>
<dbReference type="Gene3D" id="3.40.50.1360">
    <property type="match status" value="1"/>
</dbReference>
<dbReference type="InterPro" id="IPR051054">
    <property type="entry name" value="SorC_transcr_regulators"/>
</dbReference>
<dbReference type="InterPro" id="IPR013324">
    <property type="entry name" value="RNA_pol_sigma_r3/r4-like"/>
</dbReference>
<dbReference type="SUPFAM" id="SSF100950">
    <property type="entry name" value="NagB/RpiA/CoA transferase-like"/>
    <property type="match status" value="1"/>
</dbReference>
<dbReference type="GO" id="GO:0003677">
    <property type="term" value="F:DNA binding"/>
    <property type="evidence" value="ECO:0007669"/>
    <property type="project" value="UniProtKB-KW"/>
</dbReference>
<comment type="caution">
    <text evidence="6">The sequence shown here is derived from an EMBL/GenBank/DDBJ whole genome shotgun (WGS) entry which is preliminary data.</text>
</comment>
<keyword evidence="2" id="KW-0805">Transcription regulation</keyword>
<dbReference type="AlphaFoldDB" id="A0A841GBK4"/>
<evidence type="ECO:0000313" key="6">
    <source>
        <dbReference type="EMBL" id="MBB6056518.1"/>
    </source>
</evidence>
<dbReference type="InterPro" id="IPR037171">
    <property type="entry name" value="NagB/RpiA_transferase-like"/>
</dbReference>
<dbReference type="InterPro" id="IPR036388">
    <property type="entry name" value="WH-like_DNA-bd_sf"/>
</dbReference>
<dbReference type="GO" id="GO:0030246">
    <property type="term" value="F:carbohydrate binding"/>
    <property type="evidence" value="ECO:0007669"/>
    <property type="project" value="InterPro"/>
</dbReference>
<dbReference type="Gene3D" id="1.10.10.10">
    <property type="entry name" value="Winged helix-like DNA-binding domain superfamily/Winged helix DNA-binding domain"/>
    <property type="match status" value="1"/>
</dbReference>
<dbReference type="RefSeq" id="WP_188027245.1">
    <property type="nucleotide sequence ID" value="NZ_JACHGR010000008.1"/>
</dbReference>
<reference evidence="6 7" key="1">
    <citation type="submission" date="2020-08" db="EMBL/GenBank/DDBJ databases">
        <title>Genomic Encyclopedia of Type Strains, Phase IV (KMG-IV): sequencing the most valuable type-strain genomes for metagenomic binning, comparative biology and taxonomic classification.</title>
        <authorList>
            <person name="Goeker M."/>
        </authorList>
    </citation>
    <scope>NUCLEOTIDE SEQUENCE [LARGE SCALE GENOMIC DNA]</scope>
    <source>
        <strain evidence="6 7">DSM 22975</strain>
    </source>
</reference>
<feature type="domain" description="Sugar-binding" evidence="5">
    <location>
        <begin position="59"/>
        <end position="314"/>
    </location>
</feature>
<dbReference type="EMBL" id="JACHGR010000008">
    <property type="protein sequence ID" value="MBB6056518.1"/>
    <property type="molecule type" value="Genomic_DNA"/>
</dbReference>
<keyword evidence="3 6" id="KW-0238">DNA-binding</keyword>
<keyword evidence="7" id="KW-1185">Reference proteome</keyword>
<evidence type="ECO:0000313" key="7">
    <source>
        <dbReference type="Proteomes" id="UP000585721"/>
    </source>
</evidence>
<dbReference type="PANTHER" id="PTHR34294">
    <property type="entry name" value="TRANSCRIPTIONAL REGULATOR-RELATED"/>
    <property type="match status" value="1"/>
</dbReference>
<sequence length="316" mass="34637">MSKHDRKLDQAARAAWLYYVAGKTQNEIADILGVSRQAAQRLVALASEQQIVGVSISHPIADCMDLATALQKRFGLRECHVVPSAGLDEVSIGRLIAVSGAETMLHYLRSETALTVAVGSGRLLRAAIDALPDMERPQHTCVSLIGAIASDGSCTRYDVPLRMAEKTQGKYFILPAPMFADSREDGVLWRSHRIYQAVIERAEQADVAFIGIGQVNEVCPLRQDGFISDEQLQLLKREHVIAEVLGHFIAEDGSRIECELNERLTSMLLQPHTQRNIIAFAGGREKHQAIKAVLQGGWLAGLVTDEDTANYLLSGD</sequence>
<comment type="similarity">
    <text evidence="1">Belongs to the SorC transcriptional regulatory family.</text>
</comment>
<evidence type="ECO:0000256" key="3">
    <source>
        <dbReference type="ARBA" id="ARBA00023125"/>
    </source>
</evidence>
<proteinExistence type="inferred from homology"/>
<keyword evidence="4" id="KW-0804">Transcription</keyword>
<dbReference type="InterPro" id="IPR007324">
    <property type="entry name" value="Sugar-bd_dom_put"/>
</dbReference>
<name>A0A841GBK4_9GAMM</name>
<dbReference type="Pfam" id="PF04198">
    <property type="entry name" value="Sugar-bind"/>
    <property type="match status" value="1"/>
</dbReference>
<evidence type="ECO:0000256" key="4">
    <source>
        <dbReference type="ARBA" id="ARBA00023163"/>
    </source>
</evidence>
<accession>A0A841GBK4</accession>
<organism evidence="6 7">
    <name type="scientific">Tolumonas osonensis</name>
    <dbReference type="NCBI Taxonomy" id="675874"/>
    <lineage>
        <taxon>Bacteria</taxon>
        <taxon>Pseudomonadati</taxon>
        <taxon>Pseudomonadota</taxon>
        <taxon>Gammaproteobacteria</taxon>
        <taxon>Aeromonadales</taxon>
        <taxon>Aeromonadaceae</taxon>
        <taxon>Tolumonas</taxon>
    </lineage>
</organism>
<dbReference type="SUPFAM" id="SSF88659">
    <property type="entry name" value="Sigma3 and sigma4 domains of RNA polymerase sigma factors"/>
    <property type="match status" value="1"/>
</dbReference>
<evidence type="ECO:0000259" key="5">
    <source>
        <dbReference type="Pfam" id="PF04198"/>
    </source>
</evidence>
<evidence type="ECO:0000256" key="1">
    <source>
        <dbReference type="ARBA" id="ARBA00010466"/>
    </source>
</evidence>